<accession>A0A853L0L2</accession>
<dbReference type="Proteomes" id="UP000094009">
    <property type="component" value="Unassembled WGS sequence"/>
</dbReference>
<gene>
    <name evidence="2" type="ORF">TH4_11265</name>
</gene>
<organism evidence="2 3">
    <name type="scientific">Thalassospira tepidiphila MCCC 1A03514</name>
    <dbReference type="NCBI Taxonomy" id="1177930"/>
    <lineage>
        <taxon>Bacteria</taxon>
        <taxon>Pseudomonadati</taxon>
        <taxon>Pseudomonadota</taxon>
        <taxon>Alphaproteobacteria</taxon>
        <taxon>Rhodospirillales</taxon>
        <taxon>Thalassospiraceae</taxon>
        <taxon>Thalassospira</taxon>
    </lineage>
</organism>
<dbReference type="RefSeq" id="WP_064781134.1">
    <property type="nucleotide sequence ID" value="NZ_JPVZ01000004.1"/>
</dbReference>
<feature type="region of interest" description="Disordered" evidence="1">
    <location>
        <begin position="1"/>
        <end position="31"/>
    </location>
</feature>
<comment type="caution">
    <text evidence="2">The sequence shown here is derived from an EMBL/GenBank/DDBJ whole genome shotgun (WGS) entry which is preliminary data.</text>
</comment>
<name>A0A853L0L2_9PROT</name>
<protein>
    <submittedName>
        <fullName evidence="2">Uncharacterized protein</fullName>
    </submittedName>
</protein>
<dbReference type="AlphaFoldDB" id="A0A853L0L2"/>
<sequence length="117" mass="12987">MVNIAPFSDLSLSNPVRQTSPIAQQRGDEQRFAEQNRIIDGTRASVLTSDQEIERAVQSYQRDRSEQKQFLKDGEQKTISDSYVEKISSPTYSASGDPLNNLTAGAGGRGQYFDILT</sequence>
<reference evidence="2 3" key="1">
    <citation type="submission" date="2014-07" db="EMBL/GenBank/DDBJ databases">
        <title>Draft genome sequence of Thalassospira tepidiphila 1-1B.</title>
        <authorList>
            <person name="Lai Q."/>
            <person name="Shao Z."/>
        </authorList>
    </citation>
    <scope>NUCLEOTIDE SEQUENCE [LARGE SCALE GENOMIC DNA]</scope>
    <source>
        <strain evidence="2 3">MCCC 1A03514</strain>
    </source>
</reference>
<evidence type="ECO:0000313" key="3">
    <source>
        <dbReference type="Proteomes" id="UP000094009"/>
    </source>
</evidence>
<evidence type="ECO:0000313" key="2">
    <source>
        <dbReference type="EMBL" id="OAZ09761.1"/>
    </source>
</evidence>
<feature type="compositionally biased region" description="Polar residues" evidence="1">
    <location>
        <begin position="10"/>
        <end position="23"/>
    </location>
</feature>
<dbReference type="EMBL" id="JPVZ01000004">
    <property type="protein sequence ID" value="OAZ09761.1"/>
    <property type="molecule type" value="Genomic_DNA"/>
</dbReference>
<proteinExistence type="predicted"/>
<evidence type="ECO:0000256" key="1">
    <source>
        <dbReference type="SAM" id="MobiDB-lite"/>
    </source>
</evidence>